<feature type="compositionally biased region" description="Gly residues" evidence="1">
    <location>
        <begin position="60"/>
        <end position="70"/>
    </location>
</feature>
<keyword evidence="2" id="KW-0812">Transmembrane</keyword>
<proteinExistence type="predicted"/>
<evidence type="ECO:0000313" key="3">
    <source>
        <dbReference type="EMBL" id="GBL11981.1"/>
    </source>
</evidence>
<dbReference type="EMBL" id="BDSG01000108">
    <property type="protein sequence ID" value="GBL11981.1"/>
    <property type="molecule type" value="Genomic_DNA"/>
</dbReference>
<dbReference type="Proteomes" id="UP000248272">
    <property type="component" value="Unassembled WGS sequence"/>
</dbReference>
<comment type="caution">
    <text evidence="3">The sequence shown here is derived from an EMBL/GenBank/DDBJ whole genome shotgun (WGS) entry which is preliminary data.</text>
</comment>
<organism evidence="3 4">
    <name type="scientific">Microcystis aeruginosa Sj</name>
    <dbReference type="NCBI Taxonomy" id="1979544"/>
    <lineage>
        <taxon>Bacteria</taxon>
        <taxon>Bacillati</taxon>
        <taxon>Cyanobacteriota</taxon>
        <taxon>Cyanophyceae</taxon>
        <taxon>Oscillatoriophycideae</taxon>
        <taxon>Chroococcales</taxon>
        <taxon>Microcystaceae</taxon>
        <taxon>Microcystis</taxon>
    </lineage>
</organism>
<accession>A0A2Z6UWH1</accession>
<evidence type="ECO:0000256" key="1">
    <source>
        <dbReference type="SAM" id="MobiDB-lite"/>
    </source>
</evidence>
<evidence type="ECO:0000256" key="2">
    <source>
        <dbReference type="SAM" id="Phobius"/>
    </source>
</evidence>
<protein>
    <submittedName>
        <fullName evidence="3">Uncharacterized protein</fullName>
    </submittedName>
</protein>
<dbReference type="RefSeq" id="WP_110580154.1">
    <property type="nucleotide sequence ID" value="NZ_BDSG01000108.1"/>
</dbReference>
<feature type="region of interest" description="Disordered" evidence="1">
    <location>
        <begin position="60"/>
        <end position="79"/>
    </location>
</feature>
<keyword evidence="2" id="KW-1133">Transmembrane helix</keyword>
<sequence length="79" mass="7968">MANIKVSDLQTTDELRNLTNEEVGMRGGFFGWVIAAFVVGYGIGRASKGGPTNISVSIPTGGGGGGGGGFSLDSNVALY</sequence>
<feature type="transmembrane region" description="Helical" evidence="2">
    <location>
        <begin position="23"/>
        <end position="43"/>
    </location>
</feature>
<evidence type="ECO:0000313" key="4">
    <source>
        <dbReference type="Proteomes" id="UP000248272"/>
    </source>
</evidence>
<keyword evidence="2" id="KW-0472">Membrane</keyword>
<dbReference type="AlphaFoldDB" id="A0A2Z6UWH1"/>
<name>A0A2Z6UWH1_MICAE</name>
<reference evidence="3 4" key="1">
    <citation type="journal article" date="2018" name="Front. Microbiol.">
        <title>Adaptation of the Freshwater Bloom-Forming Cyanobacterium Microcystis aeruginosa to Brackish Water Is Driven by Recent Horizontal Transfer of Sucrose Genes.</title>
        <authorList>
            <person name="Tanabe Y."/>
            <person name="Hodoki Y."/>
            <person name="Sano T."/>
            <person name="Tada K."/>
            <person name="Watanabe M.M."/>
        </authorList>
    </citation>
    <scope>NUCLEOTIDE SEQUENCE [LARGE SCALE GENOMIC DNA]</scope>
    <source>
        <strain evidence="3 4">Sj</strain>
    </source>
</reference>
<gene>
    <name evidence="3" type="ORF">MSj_03491</name>
</gene>